<gene>
    <name evidence="1" type="ORF">ACFOSB_11765</name>
</gene>
<keyword evidence="2" id="KW-1185">Reference proteome</keyword>
<evidence type="ECO:0000313" key="2">
    <source>
        <dbReference type="Proteomes" id="UP001595803"/>
    </source>
</evidence>
<protein>
    <submittedName>
        <fullName evidence="1">Uncharacterized protein</fullName>
    </submittedName>
</protein>
<comment type="caution">
    <text evidence="1">The sequence shown here is derived from an EMBL/GenBank/DDBJ whole genome shotgun (WGS) entry which is preliminary data.</text>
</comment>
<name>A0ABV7ZA20_9DEIO</name>
<sequence length="164" mass="17806">MDGVPEPERSVLALRPVRDASRIARLSQIAQGPWLLQYQPILLPGDDVTLLRAGGVTGYRGHVTPGTWGLPDTPRDTLAGHPAFQTAWPGQRGVVAASAVQHRAGTWHDTPSGEVLLLAAVWTHHERDVTVSLVVQDGLAQTVAPARLWHWLHWPQDDALAALP</sequence>
<dbReference type="Proteomes" id="UP001595803">
    <property type="component" value="Unassembled WGS sequence"/>
</dbReference>
<dbReference type="SUPFAM" id="SSF143081">
    <property type="entry name" value="BB1717-like"/>
    <property type="match status" value="1"/>
</dbReference>
<dbReference type="InterPro" id="IPR036590">
    <property type="entry name" value="SRAP-like"/>
</dbReference>
<dbReference type="EMBL" id="JBHRZG010000011">
    <property type="protein sequence ID" value="MFC3833535.1"/>
    <property type="molecule type" value="Genomic_DNA"/>
</dbReference>
<organism evidence="1 2">
    <name type="scientific">Deinococcus rufus</name>
    <dbReference type="NCBI Taxonomy" id="2136097"/>
    <lineage>
        <taxon>Bacteria</taxon>
        <taxon>Thermotogati</taxon>
        <taxon>Deinococcota</taxon>
        <taxon>Deinococci</taxon>
        <taxon>Deinococcales</taxon>
        <taxon>Deinococcaceae</taxon>
        <taxon>Deinococcus</taxon>
    </lineage>
</organism>
<evidence type="ECO:0000313" key="1">
    <source>
        <dbReference type="EMBL" id="MFC3833535.1"/>
    </source>
</evidence>
<accession>A0ABV7ZA20</accession>
<proteinExistence type="predicted"/>
<reference evidence="2" key="1">
    <citation type="journal article" date="2019" name="Int. J. Syst. Evol. Microbiol.">
        <title>The Global Catalogue of Microorganisms (GCM) 10K type strain sequencing project: providing services to taxonomists for standard genome sequencing and annotation.</title>
        <authorList>
            <consortium name="The Broad Institute Genomics Platform"/>
            <consortium name="The Broad Institute Genome Sequencing Center for Infectious Disease"/>
            <person name="Wu L."/>
            <person name="Ma J."/>
        </authorList>
    </citation>
    <scope>NUCLEOTIDE SEQUENCE [LARGE SCALE GENOMIC DNA]</scope>
    <source>
        <strain evidence="2">CCTCC AB 2017081</strain>
    </source>
</reference>
<dbReference type="RefSeq" id="WP_380102185.1">
    <property type="nucleotide sequence ID" value="NZ_JBHRZG010000011.1"/>
</dbReference>